<organism evidence="2">
    <name type="scientific">marine sediment metagenome</name>
    <dbReference type="NCBI Taxonomy" id="412755"/>
    <lineage>
        <taxon>unclassified sequences</taxon>
        <taxon>metagenomes</taxon>
        <taxon>ecological metagenomes</taxon>
    </lineage>
</organism>
<proteinExistence type="predicted"/>
<feature type="region of interest" description="Disordered" evidence="1">
    <location>
        <begin position="34"/>
        <end position="56"/>
    </location>
</feature>
<sequence length="56" mass="6138">SYGYTPWPISGSTFEEEGPLVWEHIAGQDNHLSEEHRIPLLKSGGNSREGARSGEA</sequence>
<protein>
    <submittedName>
        <fullName evidence="2">Uncharacterized protein</fullName>
    </submittedName>
</protein>
<gene>
    <name evidence="2" type="ORF">S01H1_78758</name>
</gene>
<comment type="caution">
    <text evidence="2">The sequence shown here is derived from an EMBL/GenBank/DDBJ whole genome shotgun (WGS) entry which is preliminary data.</text>
</comment>
<name>X0YM96_9ZZZZ</name>
<feature type="non-terminal residue" evidence="2">
    <location>
        <position position="1"/>
    </location>
</feature>
<evidence type="ECO:0000256" key="1">
    <source>
        <dbReference type="SAM" id="MobiDB-lite"/>
    </source>
</evidence>
<dbReference type="EMBL" id="BARS01053031">
    <property type="protein sequence ID" value="GAG48072.1"/>
    <property type="molecule type" value="Genomic_DNA"/>
</dbReference>
<reference evidence="2" key="1">
    <citation type="journal article" date="2014" name="Front. Microbiol.">
        <title>High frequency of phylogenetically diverse reductive dehalogenase-homologous genes in deep subseafloor sedimentary metagenomes.</title>
        <authorList>
            <person name="Kawai M."/>
            <person name="Futagami T."/>
            <person name="Toyoda A."/>
            <person name="Takaki Y."/>
            <person name="Nishi S."/>
            <person name="Hori S."/>
            <person name="Arai W."/>
            <person name="Tsubouchi T."/>
            <person name="Morono Y."/>
            <person name="Uchiyama I."/>
            <person name="Ito T."/>
            <person name="Fujiyama A."/>
            <person name="Inagaki F."/>
            <person name="Takami H."/>
        </authorList>
    </citation>
    <scope>NUCLEOTIDE SEQUENCE</scope>
    <source>
        <strain evidence="2">Expedition CK06-06</strain>
    </source>
</reference>
<evidence type="ECO:0000313" key="2">
    <source>
        <dbReference type="EMBL" id="GAG48072.1"/>
    </source>
</evidence>
<accession>X0YM96</accession>
<dbReference type="AlphaFoldDB" id="X0YM96"/>